<reference evidence="3 4" key="1">
    <citation type="submission" date="2024-11" db="EMBL/GenBank/DDBJ databases">
        <title>Chromosome-level genome assembly of the freshwater bivalve Anodonta woodiana.</title>
        <authorList>
            <person name="Chen X."/>
        </authorList>
    </citation>
    <scope>NUCLEOTIDE SEQUENCE [LARGE SCALE GENOMIC DNA]</scope>
    <source>
        <strain evidence="3">MN2024</strain>
        <tissue evidence="3">Gills</tissue>
    </source>
</reference>
<dbReference type="Proteomes" id="UP001634394">
    <property type="component" value="Unassembled WGS sequence"/>
</dbReference>
<organism evidence="3 4">
    <name type="scientific">Sinanodonta woodiana</name>
    <name type="common">Chinese pond mussel</name>
    <name type="synonym">Anodonta woodiana</name>
    <dbReference type="NCBI Taxonomy" id="1069815"/>
    <lineage>
        <taxon>Eukaryota</taxon>
        <taxon>Metazoa</taxon>
        <taxon>Spiralia</taxon>
        <taxon>Lophotrochozoa</taxon>
        <taxon>Mollusca</taxon>
        <taxon>Bivalvia</taxon>
        <taxon>Autobranchia</taxon>
        <taxon>Heteroconchia</taxon>
        <taxon>Palaeoheterodonta</taxon>
        <taxon>Unionida</taxon>
        <taxon>Unionoidea</taxon>
        <taxon>Unionidae</taxon>
        <taxon>Unioninae</taxon>
        <taxon>Sinanodonta</taxon>
    </lineage>
</organism>
<dbReference type="Gene3D" id="3.10.100.10">
    <property type="entry name" value="Mannose-Binding Protein A, subunit A"/>
    <property type="match status" value="1"/>
</dbReference>
<comment type="caution">
    <text evidence="3">The sequence shown here is derived from an EMBL/GenBank/DDBJ whole genome shotgun (WGS) entry which is preliminary data.</text>
</comment>
<evidence type="ECO:0000313" key="3">
    <source>
        <dbReference type="EMBL" id="KAL3888498.1"/>
    </source>
</evidence>
<dbReference type="EMBL" id="JBJQND010000001">
    <property type="protein sequence ID" value="KAL3888498.1"/>
    <property type="molecule type" value="Genomic_DNA"/>
</dbReference>
<protein>
    <recommendedName>
        <fullName evidence="2">C-type lectin domain-containing protein</fullName>
    </recommendedName>
</protein>
<dbReference type="AlphaFoldDB" id="A0ABD3XSU1"/>
<evidence type="ECO:0000313" key="4">
    <source>
        <dbReference type="Proteomes" id="UP001634394"/>
    </source>
</evidence>
<gene>
    <name evidence="3" type="ORF">ACJMK2_000865</name>
</gene>
<feature type="signal peptide" evidence="1">
    <location>
        <begin position="1"/>
        <end position="27"/>
    </location>
</feature>
<name>A0ABD3XSU1_SINWO</name>
<dbReference type="InterPro" id="IPR016186">
    <property type="entry name" value="C-type_lectin-like/link_sf"/>
</dbReference>
<dbReference type="SUPFAM" id="SSF57414">
    <property type="entry name" value="Hairpin loop containing domain-like"/>
    <property type="match status" value="1"/>
</dbReference>
<feature type="chain" id="PRO_5044747978" description="C-type lectin domain-containing protein" evidence="1">
    <location>
        <begin position="28"/>
        <end position="243"/>
    </location>
</feature>
<evidence type="ECO:0000256" key="1">
    <source>
        <dbReference type="SAM" id="SignalP"/>
    </source>
</evidence>
<dbReference type="InterPro" id="IPR001304">
    <property type="entry name" value="C-type_lectin-like"/>
</dbReference>
<sequence length="243" mass="27477">MFPYMTRTGTCSLSGLILLSLTVGLFAQTASRCSTWDEDLDSVNNLDTSVTLWEKNDRPLTDCALLCNQDPSCLSYFHSPSLQICVGTQSYKRGLPSGKTIDQGWQYYTKKQYCDGDYVYDPSLGLCYKFHVESKTFNDAMTACEAEGAKMLAVKNQNEFNFINTVISSRVGAGTYVYIGIRAIGVSRVWKLFNGTNATYLPWEYSEPDNINGYSNCVLVINGYYYDDPCDRIHPFFCQRFIK</sequence>
<dbReference type="PROSITE" id="PS50041">
    <property type="entry name" value="C_TYPE_LECTIN_2"/>
    <property type="match status" value="1"/>
</dbReference>
<dbReference type="CDD" id="cd00037">
    <property type="entry name" value="CLECT"/>
    <property type="match status" value="1"/>
</dbReference>
<accession>A0ABD3XSU1</accession>
<dbReference type="SUPFAM" id="SSF56436">
    <property type="entry name" value="C-type lectin-like"/>
    <property type="match status" value="1"/>
</dbReference>
<keyword evidence="1" id="KW-0732">Signal</keyword>
<dbReference type="SMART" id="SM00034">
    <property type="entry name" value="CLECT"/>
    <property type="match status" value="1"/>
</dbReference>
<feature type="domain" description="C-type lectin" evidence="2">
    <location>
        <begin position="123"/>
        <end position="239"/>
    </location>
</feature>
<proteinExistence type="predicted"/>
<dbReference type="PANTHER" id="PTHR22803">
    <property type="entry name" value="MANNOSE, PHOSPHOLIPASE, LECTIN RECEPTOR RELATED"/>
    <property type="match status" value="1"/>
</dbReference>
<evidence type="ECO:0000259" key="2">
    <source>
        <dbReference type="PROSITE" id="PS50041"/>
    </source>
</evidence>
<dbReference type="Pfam" id="PF00059">
    <property type="entry name" value="Lectin_C"/>
    <property type="match status" value="1"/>
</dbReference>
<dbReference type="InterPro" id="IPR050111">
    <property type="entry name" value="C-type_lectin/snaclec_domain"/>
</dbReference>
<keyword evidence="4" id="KW-1185">Reference proteome</keyword>
<dbReference type="InterPro" id="IPR016187">
    <property type="entry name" value="CTDL_fold"/>
</dbReference>